<feature type="transmembrane region" description="Helical" evidence="6">
    <location>
        <begin position="125"/>
        <end position="144"/>
    </location>
</feature>
<sequence>MGASIEKPTENWRWVVLSASAPAVWGTTYIVTTQFLPPGYPIWSSVLRALPAGIIGLLICKQLPRGEWIWRSLIMAILNIGLWFPLLFVAAYRLPGGMASVLSACQPLFVIAFAWVLLYQSPSIWRVAWAIAGVVGVAVMVLASDSIFDPLGITAGILGTVSMALGIVMTKKWQRPTDGFTWAAWLLAWGGLLQLPMAILFEGTPPPQDLRSILGYAWLSIAGGLLTYWAWFTGLGKISAVSASFLPLLSPLVATLLGYLLLDELLTLPQWFGFLLCLTAIVLSQIAPPWGAAQTSLRGATRR</sequence>
<dbReference type="KEGG" id="cgv:CGLAU_10000"/>
<feature type="domain" description="EamA" evidence="7">
    <location>
        <begin position="13"/>
        <end position="141"/>
    </location>
</feature>
<dbReference type="GO" id="GO:0016020">
    <property type="term" value="C:membrane"/>
    <property type="evidence" value="ECO:0007669"/>
    <property type="project" value="UniProtKB-SubCell"/>
</dbReference>
<evidence type="ECO:0000256" key="2">
    <source>
        <dbReference type="ARBA" id="ARBA00007362"/>
    </source>
</evidence>
<name>A0A1Q2HYM6_9CORY</name>
<dbReference type="AlphaFoldDB" id="A0A1Q2HYM6"/>
<comment type="subcellular location">
    <subcellularLocation>
        <location evidence="1">Membrane</location>
        <topology evidence="1">Multi-pass membrane protein</topology>
    </subcellularLocation>
</comment>
<feature type="transmembrane region" description="Helical" evidence="6">
    <location>
        <begin position="150"/>
        <end position="170"/>
    </location>
</feature>
<feature type="transmembrane region" description="Helical" evidence="6">
    <location>
        <begin position="72"/>
        <end position="92"/>
    </location>
</feature>
<evidence type="ECO:0000256" key="3">
    <source>
        <dbReference type="ARBA" id="ARBA00022692"/>
    </source>
</evidence>
<feature type="transmembrane region" description="Helical" evidence="6">
    <location>
        <begin position="182"/>
        <end position="201"/>
    </location>
</feature>
<keyword evidence="5 6" id="KW-0472">Membrane</keyword>
<evidence type="ECO:0000313" key="8">
    <source>
        <dbReference type="EMBL" id="AQQ15948.1"/>
    </source>
</evidence>
<feature type="transmembrane region" description="Helical" evidence="6">
    <location>
        <begin position="12"/>
        <end position="36"/>
    </location>
</feature>
<dbReference type="SUPFAM" id="SSF103481">
    <property type="entry name" value="Multidrug resistance efflux transporter EmrE"/>
    <property type="match status" value="2"/>
</dbReference>
<comment type="similarity">
    <text evidence="2">Belongs to the EamA transporter family.</text>
</comment>
<feature type="transmembrane region" description="Helical" evidence="6">
    <location>
        <begin position="213"/>
        <end position="231"/>
    </location>
</feature>
<dbReference type="Proteomes" id="UP000217209">
    <property type="component" value="Chromosome"/>
</dbReference>
<gene>
    <name evidence="8" type="primary">yedA</name>
    <name evidence="8" type="ORF">CGLAU_10000</name>
</gene>
<feature type="transmembrane region" description="Helical" evidence="6">
    <location>
        <begin position="268"/>
        <end position="293"/>
    </location>
</feature>
<reference evidence="8 9" key="1">
    <citation type="submission" date="2016-12" db="EMBL/GenBank/DDBJ databases">
        <authorList>
            <person name="Song W.-J."/>
            <person name="Kurnit D.M."/>
        </authorList>
    </citation>
    <scope>NUCLEOTIDE SEQUENCE [LARGE SCALE GENOMIC DNA]</scope>
    <source>
        <strain evidence="8 9">DSM 30827</strain>
    </source>
</reference>
<keyword evidence="9" id="KW-1185">Reference proteome</keyword>
<feature type="transmembrane region" description="Helical" evidence="6">
    <location>
        <begin position="98"/>
        <end position="118"/>
    </location>
</feature>
<dbReference type="PANTHER" id="PTHR32322:SF2">
    <property type="entry name" value="EAMA DOMAIN-CONTAINING PROTEIN"/>
    <property type="match status" value="1"/>
</dbReference>
<dbReference type="RefSeq" id="WP_095660568.1">
    <property type="nucleotide sequence ID" value="NZ_BAAAKB010000004.1"/>
</dbReference>
<evidence type="ECO:0000313" key="9">
    <source>
        <dbReference type="Proteomes" id="UP000217209"/>
    </source>
</evidence>
<protein>
    <submittedName>
        <fullName evidence="8">Putative inner membrane transporter YedA</fullName>
    </submittedName>
</protein>
<dbReference type="OrthoDB" id="5430053at2"/>
<accession>A0A1Q2HYM6</accession>
<evidence type="ECO:0000256" key="4">
    <source>
        <dbReference type="ARBA" id="ARBA00022989"/>
    </source>
</evidence>
<keyword evidence="4 6" id="KW-1133">Transmembrane helix</keyword>
<dbReference type="Pfam" id="PF00892">
    <property type="entry name" value="EamA"/>
    <property type="match status" value="2"/>
</dbReference>
<evidence type="ECO:0000256" key="6">
    <source>
        <dbReference type="SAM" id="Phobius"/>
    </source>
</evidence>
<feature type="transmembrane region" description="Helical" evidence="6">
    <location>
        <begin position="42"/>
        <end position="60"/>
    </location>
</feature>
<evidence type="ECO:0000259" key="7">
    <source>
        <dbReference type="Pfam" id="PF00892"/>
    </source>
</evidence>
<evidence type="ECO:0000256" key="5">
    <source>
        <dbReference type="ARBA" id="ARBA00023136"/>
    </source>
</evidence>
<proteinExistence type="inferred from homology"/>
<dbReference type="PANTHER" id="PTHR32322">
    <property type="entry name" value="INNER MEMBRANE TRANSPORTER"/>
    <property type="match status" value="1"/>
</dbReference>
<evidence type="ECO:0000256" key="1">
    <source>
        <dbReference type="ARBA" id="ARBA00004141"/>
    </source>
</evidence>
<keyword evidence="3 6" id="KW-0812">Transmembrane</keyword>
<feature type="transmembrane region" description="Helical" evidence="6">
    <location>
        <begin position="243"/>
        <end position="262"/>
    </location>
</feature>
<organism evidence="8 9">
    <name type="scientific">Corynebacterium glaucum</name>
    <dbReference type="NCBI Taxonomy" id="187491"/>
    <lineage>
        <taxon>Bacteria</taxon>
        <taxon>Bacillati</taxon>
        <taxon>Actinomycetota</taxon>
        <taxon>Actinomycetes</taxon>
        <taxon>Mycobacteriales</taxon>
        <taxon>Corynebacteriaceae</taxon>
        <taxon>Corynebacterium</taxon>
    </lineage>
</organism>
<dbReference type="InterPro" id="IPR037185">
    <property type="entry name" value="EmrE-like"/>
</dbReference>
<dbReference type="InterPro" id="IPR050638">
    <property type="entry name" value="AA-Vitamin_Transporters"/>
</dbReference>
<feature type="domain" description="EamA" evidence="7">
    <location>
        <begin position="151"/>
        <end position="283"/>
    </location>
</feature>
<dbReference type="EMBL" id="CP019688">
    <property type="protein sequence ID" value="AQQ15948.1"/>
    <property type="molecule type" value="Genomic_DNA"/>
</dbReference>
<dbReference type="InterPro" id="IPR000620">
    <property type="entry name" value="EamA_dom"/>
</dbReference>